<dbReference type="InterPro" id="IPR057224">
    <property type="entry name" value="DUF7902"/>
</dbReference>
<dbReference type="InterPro" id="IPR003959">
    <property type="entry name" value="ATPase_AAA_core"/>
</dbReference>
<evidence type="ECO:0000259" key="3">
    <source>
        <dbReference type="SMART" id="SM00382"/>
    </source>
</evidence>
<dbReference type="Pfam" id="PF00004">
    <property type="entry name" value="AAA"/>
    <property type="match status" value="1"/>
</dbReference>
<dbReference type="RefSeq" id="WP_119657622.1">
    <property type="nucleotide sequence ID" value="NZ_JBHUOI010000060.1"/>
</dbReference>
<dbReference type="SUPFAM" id="SSF46966">
    <property type="entry name" value="Spectrin repeat"/>
    <property type="match status" value="1"/>
</dbReference>
<keyword evidence="5" id="KW-1185">Reference proteome</keyword>
<dbReference type="Pfam" id="PF25472">
    <property type="entry name" value="DUF7902"/>
    <property type="match status" value="1"/>
</dbReference>
<dbReference type="GO" id="GO:0005524">
    <property type="term" value="F:ATP binding"/>
    <property type="evidence" value="ECO:0007669"/>
    <property type="project" value="InterPro"/>
</dbReference>
<dbReference type="InterPro" id="IPR003593">
    <property type="entry name" value="AAA+_ATPase"/>
</dbReference>
<organism evidence="4 5">
    <name type="scientific">Hymenobacter rubripertinctus</name>
    <dbReference type="NCBI Taxonomy" id="2029981"/>
    <lineage>
        <taxon>Bacteria</taxon>
        <taxon>Pseudomonadati</taxon>
        <taxon>Bacteroidota</taxon>
        <taxon>Cytophagia</taxon>
        <taxon>Cytophagales</taxon>
        <taxon>Hymenobacteraceae</taxon>
        <taxon>Hymenobacter</taxon>
    </lineage>
</organism>
<dbReference type="EMBL" id="QYCN01000052">
    <property type="protein sequence ID" value="RIY05571.1"/>
    <property type="molecule type" value="Genomic_DNA"/>
</dbReference>
<dbReference type="GO" id="GO:0016887">
    <property type="term" value="F:ATP hydrolysis activity"/>
    <property type="evidence" value="ECO:0007669"/>
    <property type="project" value="InterPro"/>
</dbReference>
<evidence type="ECO:0000313" key="5">
    <source>
        <dbReference type="Proteomes" id="UP000284250"/>
    </source>
</evidence>
<name>A0A418QKA0_9BACT</name>
<dbReference type="SUPFAM" id="SSF52540">
    <property type="entry name" value="P-loop containing nucleoside triphosphate hydrolases"/>
    <property type="match status" value="1"/>
</dbReference>
<reference evidence="4 5" key="1">
    <citation type="submission" date="2019-01" db="EMBL/GenBank/DDBJ databases">
        <title>Hymenobacter humicola sp. nov., isolated from soils in Antarctica.</title>
        <authorList>
            <person name="Sedlacek I."/>
            <person name="Holochova P."/>
            <person name="Kralova S."/>
            <person name="Pantucek R."/>
            <person name="Stankova E."/>
            <person name="Vrbovska V."/>
            <person name="Kristofova L."/>
            <person name="Svec P."/>
            <person name="Busse H.-J."/>
        </authorList>
    </citation>
    <scope>NUCLEOTIDE SEQUENCE [LARGE SCALE GENOMIC DNA]</scope>
    <source>
        <strain evidence="4 5">CCM 8852</strain>
    </source>
</reference>
<feature type="compositionally biased region" description="Polar residues" evidence="2">
    <location>
        <begin position="1197"/>
        <end position="1211"/>
    </location>
</feature>
<dbReference type="Pfam" id="PF12458">
    <property type="entry name" value="DUF3686"/>
    <property type="match status" value="1"/>
</dbReference>
<feature type="coiled-coil region" evidence="1">
    <location>
        <begin position="750"/>
        <end position="777"/>
    </location>
</feature>
<dbReference type="InterPro" id="IPR020958">
    <property type="entry name" value="DUF3686"/>
</dbReference>
<dbReference type="Gene3D" id="3.40.50.300">
    <property type="entry name" value="P-loop containing nucleotide triphosphate hydrolases"/>
    <property type="match status" value="1"/>
</dbReference>
<dbReference type="OrthoDB" id="9814769at2"/>
<evidence type="ECO:0000313" key="4">
    <source>
        <dbReference type="EMBL" id="RIY05571.1"/>
    </source>
</evidence>
<dbReference type="Proteomes" id="UP000284250">
    <property type="component" value="Unassembled WGS sequence"/>
</dbReference>
<dbReference type="SMART" id="SM00382">
    <property type="entry name" value="AAA"/>
    <property type="match status" value="1"/>
</dbReference>
<evidence type="ECO:0000256" key="1">
    <source>
        <dbReference type="SAM" id="Coils"/>
    </source>
</evidence>
<evidence type="ECO:0000256" key="2">
    <source>
        <dbReference type="SAM" id="MobiDB-lite"/>
    </source>
</evidence>
<keyword evidence="1" id="KW-0175">Coiled coil</keyword>
<comment type="caution">
    <text evidence="4">The sequence shown here is derived from an EMBL/GenBank/DDBJ whole genome shotgun (WGS) entry which is preliminary data.</text>
</comment>
<dbReference type="Gene3D" id="1.20.58.60">
    <property type="match status" value="1"/>
</dbReference>
<dbReference type="InterPro" id="IPR027417">
    <property type="entry name" value="P-loop_NTPase"/>
</dbReference>
<feature type="domain" description="AAA+ ATPase" evidence="3">
    <location>
        <begin position="1357"/>
        <end position="1506"/>
    </location>
</feature>
<accession>A0A418QKA0</accession>
<feature type="region of interest" description="Disordered" evidence="2">
    <location>
        <begin position="1188"/>
        <end position="1219"/>
    </location>
</feature>
<proteinExistence type="predicted"/>
<gene>
    <name evidence="4" type="ORF">D0T11_20175</name>
</gene>
<dbReference type="CDD" id="cd00009">
    <property type="entry name" value="AAA"/>
    <property type="match status" value="1"/>
</dbReference>
<protein>
    <submittedName>
        <fullName evidence="4">AAA family ATPase</fullName>
    </submittedName>
</protein>
<sequence length="1718" mass="193102">MEQLETGTYEILRNRLQASGTELRQRLNVLNTERKQVFGAVDTRLLGTGRITTEYNCVAWDLVPVGGRFIFGYNVVLGLKAEPDLADVFGVYEYHDQEFRPLGLELLADAKFEEEFRNLYRYYKNTQFVKFAVLGPHLFMVFRIGKGASDVKTFKWLMRGDTLTYLDNRSDHEYGFPPQHEFAWQRVTRDMQRGGKHPHISIEDKVFVETTGGDLTIKVENNTATGRGILSEPVDDKDQTLDDSEIYYAVVGNLVLLKIRPYQEQTYRYFIFNYKLKKAQRLNALADACVLLPDGQGLIFPHGFYLQTGDNKLFDNGLRDMLFEKRLASPNGEDFLYVFYNKDSGLYLLLSYNRIAQRVDNPIVCHGYAVFENGELCYFRTDEEPKKHHAVQIWQTPFTGPDFELPVTSDSYLYKLGNKEIVRAMSEVQEVLMLTGKEDSYAGLYVDLIRQTTALTDAYHWLREPAAQDLAAPLDDIRQAATAAVEEFEKVRGIRKSTAQQTQDVFQQATELTDHIRRTAPDDVTGFVQLLGELRAVRGAVVGLKELRYVALPAVEEQATALETLTQEVAGQTVEFLLRDDALAPYEQRVQTISDGVALVAKTVEADERERETTALARELELLIDVVSNLPIPDPTQTTAIIDRISTVYARFNQIRAALKRRRQALAGTEAQAEFTAQLKLLEQALTNYLDLADTPAKCDEYLTKLMVQLEELEGRFPDFDQFLDQLTTRREQVVEAFEARKAALVAARNQRATSLLQSAERLLKAVQTRLARLESVADIGGYFAADLMVEKVRQTARELLELGDPVKADDVQSRLKTLRENAVRQLRDRADLYADGGQTIKFGPYAFTVNTQPLELTVVQRDHALFYHLTGTNFFQPIEDEALLAARPVWDQTVVSESPDVYRAEFLAWRILQAAHHPTPAKPEAGRTAVLSVPELAHLSEAELLAYVQQFMAPRYAEGYLKGVHDHDAARLLTALVRLTRTADLLRYPADTRTAAALFWLRFADPTQRAHWQRQLQGISTLLQVFPDSRQFDALQAELQTAVEQFAHKTALFTPDQVQEAGEFLFHSLLKSDLQQGLSDIPEPVKIKKKDAKNHPTTNNEKQTTNNSFPISQEAADLYRQFRQQLQERRATELFGQSVAALAGQPVAQFELVRQWVASCLTPRPPLLQREGATAAREVVLTTELSQRASGADVNELQSSTMEPQSSGSPSLKERGPGGEATEVALLLLTDSFDAARIVPTPTRETLTGFQGSHPRLEANNEKQTTSNEYHLDFPAFRRRLLRYDQHLVPQFEAFQALKKQRVAEATAALRLESFRPRVLTSFVRNQLIDQVYLPLIGANLAKQMGTAGEGKRTDLMGLLLLISPPGYGKTTLMEYVANRLGLIFMKINGPAIGHAVTSLDPAQAPNAGARQELEKLNLSFEMGDNVMIYVDDIQHCHPEFLQKFISLCDAQRQIEGVYRGRPRTYDFRGRKVAVVMAGNPYTESGDVFQLPDMLANRADIYNLGDILTAGSEAAFRLSYLENALTSHPTLARLATQSPQDVPALLRLAETGSAEGLTFEGNHSPEELNEYVAVLRQLLRLRDVVAKVNAAYIASAAQADAYRTEPPFKLQGSYRNMNKLTEKVRPVMNDQEVTDLLAAHYASEAQTLTSATEANLLKLRELLGWLTPPEAARWEEIKTTYRANLRNSGAGQLLQLLEKLEGITGGLSGIREALKNS</sequence>